<dbReference type="Pfam" id="PF13302">
    <property type="entry name" value="Acetyltransf_3"/>
    <property type="match status" value="1"/>
</dbReference>
<sequence length="246" mass="28084">MLLNATTAISTSTILLVPYSKRHVLKYHEWMKDEEIQQATASEPLTLEEEYSMQQSWRQDADKLTFIACLPLSSSTSSSETVALSDQDDAPDRMIGDTNLFLRLDDDDDNDNDNDDDNNDEEEKSVIGELELMIAETRNQGKGYGRAALLTFLWYVVTHEREILDEFLRSTATNSNKRLKCLSVKIGKDNTRSLALFESLGFEKRASETNYFGEFELRRYGLDVDAVGRLADVYGLKGYREVQYNE</sequence>
<dbReference type="RefSeq" id="XP_002485176.1">
    <property type="nucleotide sequence ID" value="XM_002485131.1"/>
</dbReference>
<gene>
    <name evidence="6" type="ORF">TSTA_046750</name>
</gene>
<keyword evidence="2" id="KW-0808">Transferase</keyword>
<dbReference type="InParanoid" id="B8MJM3"/>
<dbReference type="PhylomeDB" id="B8MJM3"/>
<dbReference type="PANTHER" id="PTHR13256:SF16">
    <property type="entry name" value="ALPHA_BETA-TUBULIN-N-ACETYLTRANSFERASE 9"/>
    <property type="match status" value="1"/>
</dbReference>
<dbReference type="HOGENOM" id="CLU_073102_0_0_1"/>
<dbReference type="PANTHER" id="PTHR13256">
    <property type="entry name" value="N-ACETYLTRANSFERASE 9"/>
    <property type="match status" value="1"/>
</dbReference>
<feature type="domain" description="N-acetyltransferase" evidence="5">
    <location>
        <begin position="14"/>
        <end position="203"/>
    </location>
</feature>
<feature type="region of interest" description="Disordered" evidence="4">
    <location>
        <begin position="101"/>
        <end position="125"/>
    </location>
</feature>
<dbReference type="InterPro" id="IPR016181">
    <property type="entry name" value="Acyl_CoA_acyltransferase"/>
</dbReference>
<accession>B8MJM3</accession>
<evidence type="ECO:0000313" key="6">
    <source>
        <dbReference type="EMBL" id="EED15223.1"/>
    </source>
</evidence>
<dbReference type="SUPFAM" id="SSF55729">
    <property type="entry name" value="Acyl-CoA N-acyltransferases (Nat)"/>
    <property type="match status" value="1"/>
</dbReference>
<protein>
    <recommendedName>
        <fullName evidence="5">N-acetyltransferase domain-containing protein</fullName>
    </recommendedName>
</protein>
<proteinExistence type="inferred from homology"/>
<evidence type="ECO:0000313" key="7">
    <source>
        <dbReference type="Proteomes" id="UP000001745"/>
    </source>
</evidence>
<comment type="similarity">
    <text evidence="1">Belongs to the acetyltransferase family. GNAT subfamily.</text>
</comment>
<dbReference type="InterPro" id="IPR039135">
    <property type="entry name" value="NAT9-like"/>
</dbReference>
<evidence type="ECO:0000259" key="5">
    <source>
        <dbReference type="Pfam" id="PF13302"/>
    </source>
</evidence>
<dbReference type="eggNOG" id="KOG4135">
    <property type="taxonomic scope" value="Eukaryota"/>
</dbReference>
<keyword evidence="3" id="KW-0012">Acyltransferase</keyword>
<evidence type="ECO:0000256" key="3">
    <source>
        <dbReference type="ARBA" id="ARBA00023315"/>
    </source>
</evidence>
<dbReference type="AlphaFoldDB" id="B8MJM3"/>
<feature type="compositionally biased region" description="Acidic residues" evidence="4">
    <location>
        <begin position="105"/>
        <end position="123"/>
    </location>
</feature>
<dbReference type="OMA" id="WHVPRYH"/>
<dbReference type="EMBL" id="EQ962657">
    <property type="protein sequence ID" value="EED15223.1"/>
    <property type="molecule type" value="Genomic_DNA"/>
</dbReference>
<dbReference type="GO" id="GO:0008080">
    <property type="term" value="F:N-acetyltransferase activity"/>
    <property type="evidence" value="ECO:0007669"/>
    <property type="project" value="InterPro"/>
</dbReference>
<name>B8MJM3_TALSN</name>
<evidence type="ECO:0000256" key="1">
    <source>
        <dbReference type="ARBA" id="ARBA00009342"/>
    </source>
</evidence>
<dbReference type="Proteomes" id="UP000001745">
    <property type="component" value="Unassembled WGS sequence"/>
</dbReference>
<organism evidence="6 7">
    <name type="scientific">Talaromyces stipitatus (strain ATCC 10500 / CBS 375.48 / QM 6759 / NRRL 1006)</name>
    <name type="common">Penicillium stipitatum</name>
    <dbReference type="NCBI Taxonomy" id="441959"/>
    <lineage>
        <taxon>Eukaryota</taxon>
        <taxon>Fungi</taxon>
        <taxon>Dikarya</taxon>
        <taxon>Ascomycota</taxon>
        <taxon>Pezizomycotina</taxon>
        <taxon>Eurotiomycetes</taxon>
        <taxon>Eurotiomycetidae</taxon>
        <taxon>Eurotiales</taxon>
        <taxon>Trichocomaceae</taxon>
        <taxon>Talaromyces</taxon>
        <taxon>Talaromyces sect. Talaromyces</taxon>
    </lineage>
</organism>
<dbReference type="VEuPathDB" id="FungiDB:TSTA_046750"/>
<dbReference type="Gene3D" id="3.40.630.30">
    <property type="match status" value="1"/>
</dbReference>
<reference evidence="7" key="1">
    <citation type="journal article" date="2015" name="Genome Announc.">
        <title>Genome sequence of the AIDS-associated pathogen Penicillium marneffei (ATCC18224) and its near taxonomic relative Talaromyces stipitatus (ATCC10500).</title>
        <authorList>
            <person name="Nierman W.C."/>
            <person name="Fedorova-Abrams N.D."/>
            <person name="Andrianopoulos A."/>
        </authorList>
    </citation>
    <scope>NUCLEOTIDE SEQUENCE [LARGE SCALE GENOMIC DNA]</scope>
    <source>
        <strain evidence="7">ATCC 10500 / CBS 375.48 / QM 6759 / NRRL 1006</strain>
    </source>
</reference>
<evidence type="ECO:0000256" key="4">
    <source>
        <dbReference type="SAM" id="MobiDB-lite"/>
    </source>
</evidence>
<dbReference type="InterPro" id="IPR000182">
    <property type="entry name" value="GNAT_dom"/>
</dbReference>
<keyword evidence="7" id="KW-1185">Reference proteome</keyword>
<dbReference type="OrthoDB" id="5043642at2759"/>
<evidence type="ECO:0000256" key="2">
    <source>
        <dbReference type="ARBA" id="ARBA00022679"/>
    </source>
</evidence>
<dbReference type="GeneID" id="8108039"/>
<dbReference type="STRING" id="441959.B8MJM3"/>